<evidence type="ECO:0000256" key="2">
    <source>
        <dbReference type="ARBA" id="ARBA00024341"/>
    </source>
</evidence>
<reference evidence="6" key="1">
    <citation type="submission" date="2023-03" db="EMBL/GenBank/DDBJ databases">
        <title>Chromosome-scale reference genome and RAD-based genetic map of yellow starthistle (Centaurea solstitialis) reveal putative structural variation and QTLs associated with invader traits.</title>
        <authorList>
            <person name="Reatini B."/>
            <person name="Cang F.A."/>
            <person name="Jiang Q."/>
            <person name="Mckibben M.T.W."/>
            <person name="Barker M.S."/>
            <person name="Rieseberg L.H."/>
            <person name="Dlugosch K.M."/>
        </authorList>
    </citation>
    <scope>NUCLEOTIDE SEQUENCE</scope>
    <source>
        <strain evidence="6">CAN-66</strain>
        <tissue evidence="6">Leaf</tissue>
    </source>
</reference>
<dbReference type="InterPro" id="IPR025064">
    <property type="entry name" value="DUF4005"/>
</dbReference>
<comment type="caution">
    <text evidence="6">The sequence shown here is derived from an EMBL/GenBank/DDBJ whole genome shotgun (WGS) entry which is preliminary data.</text>
</comment>
<feature type="region of interest" description="Disordered" evidence="4">
    <location>
        <begin position="172"/>
        <end position="237"/>
    </location>
</feature>
<dbReference type="Pfam" id="PF00612">
    <property type="entry name" value="IQ"/>
    <property type="match status" value="2"/>
</dbReference>
<evidence type="ECO:0000313" key="6">
    <source>
        <dbReference type="EMBL" id="KAJ9554030.1"/>
    </source>
</evidence>
<dbReference type="Proteomes" id="UP001172457">
    <property type="component" value="Chromosome 4"/>
</dbReference>
<evidence type="ECO:0000256" key="3">
    <source>
        <dbReference type="ARBA" id="ARBA00024378"/>
    </source>
</evidence>
<feature type="compositionally biased region" description="Basic and acidic residues" evidence="4">
    <location>
        <begin position="478"/>
        <end position="490"/>
    </location>
</feature>
<feature type="compositionally biased region" description="Basic and acidic residues" evidence="4">
    <location>
        <begin position="188"/>
        <end position="198"/>
    </location>
</feature>
<feature type="region of interest" description="Disordered" evidence="4">
    <location>
        <begin position="264"/>
        <end position="293"/>
    </location>
</feature>
<dbReference type="SMART" id="SM00015">
    <property type="entry name" value="IQ"/>
    <property type="match status" value="2"/>
</dbReference>
<feature type="compositionally biased region" description="Basic and acidic residues" evidence="4">
    <location>
        <begin position="835"/>
        <end position="845"/>
    </location>
</feature>
<feature type="compositionally biased region" description="Polar residues" evidence="4">
    <location>
        <begin position="582"/>
        <end position="593"/>
    </location>
</feature>
<feature type="compositionally biased region" description="Polar residues" evidence="4">
    <location>
        <begin position="98"/>
        <end position="138"/>
    </location>
</feature>
<dbReference type="PROSITE" id="PS50096">
    <property type="entry name" value="IQ"/>
    <property type="match status" value="2"/>
</dbReference>
<evidence type="ECO:0000256" key="4">
    <source>
        <dbReference type="SAM" id="MobiDB-lite"/>
    </source>
</evidence>
<evidence type="ECO:0000259" key="5">
    <source>
        <dbReference type="Pfam" id="PF13178"/>
    </source>
</evidence>
<accession>A0AA38WIZ4</accession>
<feature type="region of interest" description="Disordered" evidence="4">
    <location>
        <begin position="579"/>
        <end position="928"/>
    </location>
</feature>
<dbReference type="EMBL" id="JARYMX010000004">
    <property type="protein sequence ID" value="KAJ9554030.1"/>
    <property type="molecule type" value="Genomic_DNA"/>
</dbReference>
<sequence>MGRSTTSCFRIISSCGGSGQSQDKDDIIHVSNSTQNKSPDKRGWSFRKRSVRHRVLSNTVITETPASETKETQIPSSVNKESSVTEIPEKKESFVTELPSSGNKESSVTELPTSENESSKPVTISTETIVDSSKADNSIDNQWTEETAPRLSNSITKDSTVLTMTNEAACEDDVKRESVVSESATTEAAREDGVKDESGLNESATNEAAREDDVKYESGLSESATTEASRQDDVKCESGLNESAMTEAAREDDVKHEPSLIKSATTEAAREDDVKHESDLNESATTEAACEDDVKCESSLDESAILVIQAAVRRFLAQKQLNREKNVVKLQAAVRGHLVRNHAVGTLRCVQAIIKMQTLVRARHAERLADGDTVKKHPTYVSTEKLLSNKLARQLLESTPKTKQINIKCDPSKSDSAWSWLGRWMAASTPETVESHAPEQDQDEVKTAENEVETVAIHCESTDVKSDVGKASVQEDSIDIKQDSDVRTREEEEPQPANLNTSDSIEKPDLPADEPMHLNTGVEIEVGSVSEKPVSETEPKRAAKRFATDQADSEGRKSVFGSRKASNPAFIAAQSRFEELTSKSNPLKSVDSFNQDDEPRLSEDIIAPENATVTKDVEPEQHSVSHSSPVVPNGGSECGTELSVTSTLDSPDRSEVENKKTEEQPKVSDEPVSIDVEECAYPNINETSSDLLVSEKHNGDDSITENQKPADNVEEKLLDNNTPEADIELEPETNNAPMESEHETVHHAYKSSGEASPKSHTTVPESQGTPSSQVSTNTKKTKTDKKASSQKRKSWSTSKKSTVTSSPESGVRSSLEQLPKDSKSGKRRNSFGSPRPDHVDQEARDSSGNSTVPSYMQATESARAKAIANNSPRSSPDVQQDKEMYMKKRHSLPGAVNGRQGSPRIQRSMSQALQSTKGNGSSEKKWQR</sequence>
<dbReference type="Gene3D" id="1.20.5.190">
    <property type="match status" value="1"/>
</dbReference>
<name>A0AA38WIZ4_9ASTR</name>
<comment type="subunit">
    <text evidence="3">Binds to multiple calmodulin (CaM) in the presence of Ca(2+) and CaM-like proteins.</text>
</comment>
<dbReference type="InterPro" id="IPR000048">
    <property type="entry name" value="IQ_motif_EF-hand-BS"/>
</dbReference>
<feature type="compositionally biased region" description="Basic and acidic residues" evidence="4">
    <location>
        <begin position="650"/>
        <end position="669"/>
    </location>
</feature>
<dbReference type="AlphaFoldDB" id="A0AA38WIZ4"/>
<dbReference type="PANTHER" id="PTHR32295">
    <property type="entry name" value="IQ-DOMAIN 5-RELATED"/>
    <property type="match status" value="1"/>
</dbReference>
<protein>
    <recommendedName>
        <fullName evidence="5">DUF4005 domain-containing protein</fullName>
    </recommendedName>
</protein>
<feature type="compositionally biased region" description="Polar residues" evidence="4">
    <location>
        <begin position="58"/>
        <end position="85"/>
    </location>
</feature>
<comment type="similarity">
    <text evidence="2">Belongs to the IQD family.</text>
</comment>
<evidence type="ECO:0000256" key="1">
    <source>
        <dbReference type="ARBA" id="ARBA00022860"/>
    </source>
</evidence>
<evidence type="ECO:0000313" key="7">
    <source>
        <dbReference type="Proteomes" id="UP001172457"/>
    </source>
</evidence>
<feature type="region of interest" description="Disordered" evidence="4">
    <location>
        <begin position="58"/>
        <end position="138"/>
    </location>
</feature>
<feature type="compositionally biased region" description="Polar residues" evidence="4">
    <location>
        <begin position="868"/>
        <end position="878"/>
    </location>
</feature>
<keyword evidence="1" id="KW-0112">Calmodulin-binding</keyword>
<proteinExistence type="inferred from homology"/>
<feature type="compositionally biased region" description="Low complexity" evidence="4">
    <location>
        <begin position="795"/>
        <end position="809"/>
    </location>
</feature>
<feature type="compositionally biased region" description="Polar residues" evidence="4">
    <location>
        <begin position="758"/>
        <end position="775"/>
    </location>
</feature>
<feature type="compositionally biased region" description="Basic and acidic residues" evidence="4">
    <location>
        <begin position="268"/>
        <end position="279"/>
    </location>
</feature>
<feature type="compositionally biased region" description="Polar residues" evidence="4">
    <location>
        <begin position="846"/>
        <end position="860"/>
    </location>
</feature>
<feature type="compositionally biased region" description="Basic and acidic residues" evidence="4">
    <location>
        <begin position="504"/>
        <end position="516"/>
    </location>
</feature>
<keyword evidence="7" id="KW-1185">Reference proteome</keyword>
<organism evidence="6 7">
    <name type="scientific">Centaurea solstitialis</name>
    <name type="common">yellow star-thistle</name>
    <dbReference type="NCBI Taxonomy" id="347529"/>
    <lineage>
        <taxon>Eukaryota</taxon>
        <taxon>Viridiplantae</taxon>
        <taxon>Streptophyta</taxon>
        <taxon>Embryophyta</taxon>
        <taxon>Tracheophyta</taxon>
        <taxon>Spermatophyta</taxon>
        <taxon>Magnoliopsida</taxon>
        <taxon>eudicotyledons</taxon>
        <taxon>Gunneridae</taxon>
        <taxon>Pentapetalae</taxon>
        <taxon>asterids</taxon>
        <taxon>campanulids</taxon>
        <taxon>Asterales</taxon>
        <taxon>Asteraceae</taxon>
        <taxon>Carduoideae</taxon>
        <taxon>Cardueae</taxon>
        <taxon>Centaureinae</taxon>
        <taxon>Centaurea</taxon>
    </lineage>
</organism>
<feature type="domain" description="DUF4005" evidence="5">
    <location>
        <begin position="846"/>
        <end position="913"/>
    </location>
</feature>
<feature type="compositionally biased region" description="Basic residues" evidence="4">
    <location>
        <begin position="779"/>
        <end position="794"/>
    </location>
</feature>
<feature type="region of interest" description="Disordered" evidence="4">
    <location>
        <begin position="429"/>
        <end position="564"/>
    </location>
</feature>
<dbReference type="PANTHER" id="PTHR32295:SF154">
    <property type="entry name" value="PROTEIN IQ-DOMAIN 32"/>
    <property type="match status" value="1"/>
</dbReference>
<gene>
    <name evidence="6" type="ORF">OSB04_018075</name>
</gene>
<dbReference type="GO" id="GO:0005516">
    <property type="term" value="F:calmodulin binding"/>
    <property type="evidence" value="ECO:0007669"/>
    <property type="project" value="UniProtKB-KW"/>
</dbReference>
<feature type="compositionally biased region" description="Basic and acidic residues" evidence="4">
    <location>
        <begin position="433"/>
        <end position="449"/>
    </location>
</feature>
<dbReference type="Pfam" id="PF13178">
    <property type="entry name" value="DUF4005"/>
    <property type="match status" value="1"/>
</dbReference>
<feature type="compositionally biased region" description="Polar residues" evidence="4">
    <location>
        <begin position="899"/>
        <end position="921"/>
    </location>
</feature>